<dbReference type="EnsemblPlants" id="Bo7g109050.1">
    <property type="protein sequence ID" value="Bo7g109050.1"/>
    <property type="gene ID" value="Bo7g109050"/>
</dbReference>
<protein>
    <submittedName>
        <fullName evidence="1">Uncharacterized protein</fullName>
    </submittedName>
</protein>
<dbReference type="HOGENOM" id="CLU_2944909_0_0_1"/>
<proteinExistence type="predicted"/>
<organism evidence="1 2">
    <name type="scientific">Brassica oleracea var. oleracea</name>
    <dbReference type="NCBI Taxonomy" id="109376"/>
    <lineage>
        <taxon>Eukaryota</taxon>
        <taxon>Viridiplantae</taxon>
        <taxon>Streptophyta</taxon>
        <taxon>Embryophyta</taxon>
        <taxon>Tracheophyta</taxon>
        <taxon>Spermatophyta</taxon>
        <taxon>Magnoliopsida</taxon>
        <taxon>eudicotyledons</taxon>
        <taxon>Gunneridae</taxon>
        <taxon>Pentapetalae</taxon>
        <taxon>rosids</taxon>
        <taxon>malvids</taxon>
        <taxon>Brassicales</taxon>
        <taxon>Brassicaceae</taxon>
        <taxon>Brassiceae</taxon>
        <taxon>Brassica</taxon>
    </lineage>
</organism>
<sequence>MVVANCVFVGCQQRFSRLGQTRILAESSLGVNCTRKEGMTIVLTLSGLIKKKYMVGQRGL</sequence>
<accession>A0A0D3DFQ6</accession>
<dbReference type="AlphaFoldDB" id="A0A0D3DFQ6"/>
<reference evidence="1" key="2">
    <citation type="submission" date="2015-03" db="UniProtKB">
        <authorList>
            <consortium name="EnsemblPlants"/>
        </authorList>
    </citation>
    <scope>IDENTIFICATION</scope>
</reference>
<dbReference type="Gramene" id="Bo7g109050.1">
    <property type="protein sequence ID" value="Bo7g109050.1"/>
    <property type="gene ID" value="Bo7g109050"/>
</dbReference>
<reference evidence="1 2" key="1">
    <citation type="journal article" date="2014" name="Genome Biol.">
        <title>Transcriptome and methylome profiling reveals relics of genome dominance in the mesopolyploid Brassica oleracea.</title>
        <authorList>
            <person name="Parkin I.A."/>
            <person name="Koh C."/>
            <person name="Tang H."/>
            <person name="Robinson S.J."/>
            <person name="Kagale S."/>
            <person name="Clarke W.E."/>
            <person name="Town C.D."/>
            <person name="Nixon J."/>
            <person name="Krishnakumar V."/>
            <person name="Bidwell S.L."/>
            <person name="Denoeud F."/>
            <person name="Belcram H."/>
            <person name="Links M.G."/>
            <person name="Just J."/>
            <person name="Clarke C."/>
            <person name="Bender T."/>
            <person name="Huebert T."/>
            <person name="Mason A.S."/>
            <person name="Pires J.C."/>
            <person name="Barker G."/>
            <person name="Moore J."/>
            <person name="Walley P.G."/>
            <person name="Manoli S."/>
            <person name="Batley J."/>
            <person name="Edwards D."/>
            <person name="Nelson M.N."/>
            <person name="Wang X."/>
            <person name="Paterson A.H."/>
            <person name="King G."/>
            <person name="Bancroft I."/>
            <person name="Chalhoub B."/>
            <person name="Sharpe A.G."/>
        </authorList>
    </citation>
    <scope>NUCLEOTIDE SEQUENCE</scope>
    <source>
        <strain evidence="1 2">cv. TO1000</strain>
    </source>
</reference>
<evidence type="ECO:0000313" key="1">
    <source>
        <dbReference type="EnsemblPlants" id="Bo7g109050.1"/>
    </source>
</evidence>
<keyword evidence="2" id="KW-1185">Reference proteome</keyword>
<evidence type="ECO:0000313" key="2">
    <source>
        <dbReference type="Proteomes" id="UP000032141"/>
    </source>
</evidence>
<name>A0A0D3DFQ6_BRAOL</name>
<dbReference type="Proteomes" id="UP000032141">
    <property type="component" value="Chromosome C7"/>
</dbReference>